<protein>
    <submittedName>
        <fullName evidence="3">Putative transmembrane protein</fullName>
    </submittedName>
</protein>
<organism evidence="3 4">
    <name type="scientific">Toxoplasma gondii RUB</name>
    <dbReference type="NCBI Taxonomy" id="935652"/>
    <lineage>
        <taxon>Eukaryota</taxon>
        <taxon>Sar</taxon>
        <taxon>Alveolata</taxon>
        <taxon>Apicomplexa</taxon>
        <taxon>Conoidasida</taxon>
        <taxon>Coccidia</taxon>
        <taxon>Eucoccidiorida</taxon>
        <taxon>Eimeriorina</taxon>
        <taxon>Sarcocystidae</taxon>
        <taxon>Toxoplasma</taxon>
    </lineage>
</organism>
<evidence type="ECO:0000313" key="3">
    <source>
        <dbReference type="EMBL" id="KFG57003.1"/>
    </source>
</evidence>
<feature type="compositionally biased region" description="Basic and acidic residues" evidence="1">
    <location>
        <begin position="433"/>
        <end position="445"/>
    </location>
</feature>
<dbReference type="EMBL" id="AFYV02002975">
    <property type="protein sequence ID" value="KFG57003.1"/>
    <property type="molecule type" value="Genomic_DNA"/>
</dbReference>
<keyword evidence="2" id="KW-1133">Transmembrane helix</keyword>
<feature type="compositionally biased region" description="Basic and acidic residues" evidence="1">
    <location>
        <begin position="75"/>
        <end position="104"/>
    </location>
</feature>
<evidence type="ECO:0000313" key="4">
    <source>
        <dbReference type="Proteomes" id="UP000028834"/>
    </source>
</evidence>
<dbReference type="AlphaFoldDB" id="A0A086LK35"/>
<keyword evidence="2" id="KW-0472">Membrane</keyword>
<name>A0A086LK35_TOXGO</name>
<sequence>MGEGGAREEESAGRREEEEKTTETEVSSTLRKKVRKKDIFHPYLFVLVGCAVSGDAAAALHLLRAISLMEKMRRENAEKEQMATRERTGDAEDERHRGEEHAEIWEASNMTSKLDGDKQNGEEQKKEAEEKGEKVTSSEKRRDLSFSIDISEVILACNAAIASVLLLSPGGYRDLCSLENSGEKQEEASQVGITVFEEFCLRPLLLLLQSPSALAHFLQLTLSTLTKAQTVRHSTAISSSSLSSSLSSSSLCCKQKGEGDVLGGRGPGDREAEETAGERWREAAQDVLRVRLSACKLPFFTRKATPVQGEKDQETSPSSSSFSFSSLSELFSWATVEASKERVIVPSLLVSRRGTVGLWLLVAAALYIFHRTKRKTATCSGRSFEFCSCEKDARHRLRTRANFSLSPPLSLRKLPRRRWSPTHPAGTCPTSRDAQRSREARKEPTAETDEERSMEDGSENNLFGCDDIRRVVQFMMQLFTKPCRARRS</sequence>
<feature type="region of interest" description="Disordered" evidence="1">
    <location>
        <begin position="257"/>
        <end position="276"/>
    </location>
</feature>
<accession>A0A086LK35</accession>
<proteinExistence type="predicted"/>
<feature type="region of interest" description="Disordered" evidence="1">
    <location>
        <begin position="1"/>
        <end position="28"/>
    </location>
</feature>
<feature type="region of interest" description="Disordered" evidence="1">
    <location>
        <begin position="414"/>
        <end position="460"/>
    </location>
</feature>
<reference evidence="3 4" key="1">
    <citation type="submission" date="2014-05" db="EMBL/GenBank/DDBJ databases">
        <authorList>
            <person name="Sibley D."/>
            <person name="Venepally P."/>
            <person name="Karamycheva S."/>
            <person name="Hadjithomas M."/>
            <person name="Khan A."/>
            <person name="Brunk B."/>
            <person name="Roos D."/>
            <person name="Caler E."/>
            <person name="Lorenzi H."/>
        </authorList>
    </citation>
    <scope>NUCLEOTIDE SEQUENCE [LARGE SCALE GENOMIC DNA]</scope>
    <source>
        <strain evidence="3 4">RUB</strain>
    </source>
</reference>
<dbReference type="Proteomes" id="UP000028834">
    <property type="component" value="Unassembled WGS sequence"/>
</dbReference>
<feature type="transmembrane region" description="Helical" evidence="2">
    <location>
        <begin position="40"/>
        <end position="63"/>
    </location>
</feature>
<feature type="region of interest" description="Disordered" evidence="1">
    <location>
        <begin position="75"/>
        <end position="138"/>
    </location>
</feature>
<evidence type="ECO:0000256" key="1">
    <source>
        <dbReference type="SAM" id="MobiDB-lite"/>
    </source>
</evidence>
<feature type="compositionally biased region" description="Basic and acidic residues" evidence="1">
    <location>
        <begin position="114"/>
        <end position="138"/>
    </location>
</feature>
<feature type="compositionally biased region" description="Basic and acidic residues" evidence="1">
    <location>
        <begin position="1"/>
        <end position="23"/>
    </location>
</feature>
<dbReference type="VEuPathDB" id="ToxoDB:TGRUB_300160"/>
<feature type="compositionally biased region" description="Acidic residues" evidence="1">
    <location>
        <begin position="446"/>
        <end position="458"/>
    </location>
</feature>
<evidence type="ECO:0000256" key="2">
    <source>
        <dbReference type="SAM" id="Phobius"/>
    </source>
</evidence>
<dbReference type="OrthoDB" id="10692508at2759"/>
<gene>
    <name evidence="3" type="ORF">TGRUB_300160</name>
</gene>
<comment type="caution">
    <text evidence="3">The sequence shown here is derived from an EMBL/GenBank/DDBJ whole genome shotgun (WGS) entry which is preliminary data.</text>
</comment>
<keyword evidence="2 3" id="KW-0812">Transmembrane</keyword>